<dbReference type="GO" id="GO:0140999">
    <property type="term" value="F:histone H3K4 trimethyltransferase activity"/>
    <property type="evidence" value="ECO:0007669"/>
    <property type="project" value="UniProtKB-EC"/>
</dbReference>
<dbReference type="InterPro" id="IPR001214">
    <property type="entry name" value="SET_dom"/>
</dbReference>
<dbReference type="GO" id="GO:0048188">
    <property type="term" value="C:Set1C/COMPASS complex"/>
    <property type="evidence" value="ECO:0007669"/>
    <property type="project" value="TreeGrafter"/>
</dbReference>
<evidence type="ECO:0000313" key="13">
    <source>
        <dbReference type="EMBL" id="JAT32761.1"/>
    </source>
</evidence>
<dbReference type="Pfam" id="PF00856">
    <property type="entry name" value="SET"/>
    <property type="match status" value="1"/>
</dbReference>
<evidence type="ECO:0000256" key="2">
    <source>
        <dbReference type="ARBA" id="ARBA00012182"/>
    </source>
</evidence>
<evidence type="ECO:0000256" key="7">
    <source>
        <dbReference type="ARBA" id="ARBA00023242"/>
    </source>
</evidence>
<proteinExistence type="predicted"/>
<evidence type="ECO:0000259" key="11">
    <source>
        <dbReference type="PROSITE" id="PS50280"/>
    </source>
</evidence>
<dbReference type="AlphaFoldDB" id="A0A1B6MA12"/>
<evidence type="ECO:0000256" key="5">
    <source>
        <dbReference type="ARBA" id="ARBA00022691"/>
    </source>
</evidence>
<evidence type="ECO:0000259" key="12">
    <source>
        <dbReference type="PROSITE" id="PS50868"/>
    </source>
</evidence>
<comment type="subcellular location">
    <subcellularLocation>
        <location evidence="1">Nucleus</location>
    </subcellularLocation>
</comment>
<keyword evidence="6" id="KW-0156">Chromatin regulator</keyword>
<comment type="catalytic activity">
    <reaction evidence="9">
        <text>N(6)-methyl-L-lysyl(4)-[histone H3] + S-adenosyl-L-methionine = N(6),N(6)-dimethyl-L-lysyl(4)-[histone H3] + S-adenosyl-L-homocysteine + H(+)</text>
        <dbReference type="Rhea" id="RHEA:60268"/>
        <dbReference type="Rhea" id="RHEA-COMP:15540"/>
        <dbReference type="Rhea" id="RHEA-COMP:15543"/>
        <dbReference type="ChEBI" id="CHEBI:15378"/>
        <dbReference type="ChEBI" id="CHEBI:57856"/>
        <dbReference type="ChEBI" id="CHEBI:59789"/>
        <dbReference type="ChEBI" id="CHEBI:61929"/>
        <dbReference type="ChEBI" id="CHEBI:61976"/>
    </reaction>
</comment>
<dbReference type="SMART" id="SM01291">
    <property type="entry name" value="N-SET"/>
    <property type="match status" value="1"/>
</dbReference>
<sequence length="416" mass="47494">MKPLVMTSIPVIQNHQVIQVQIINNSMSNPTSSCDSELVSRQPFVGKSTDNINHPKDSFVSLFLMATNKSRTSHDWVCQPRANCGLMELGDQSGWSGDEGFDTGRRNIDFDSISSRDSGIFSPSSKTVIDPDVLFREILEKGIDEEDLKYISRSFESIAKDTREHWACKTCWIDHPSTAEDGNCVSRNNGESARTKGFCKVDQISKLGLTVERPLCKSNKYEVLETAKDVEIYSKRYKVKKMSLFRDARNDQRRMSTAYQKVTVSDLLKLNRLKFLKKKLRLGKSGIHGLGLFAAEQIPSNEFIIEYVGQVIRPIIADIREQRYKSSETGSYCFKVDDNTIIDATKYGNLNRYINHSCSPNCYARILSIDNQKKIVIYSKKLIKIGEEITYDYKMPLEDEKIRCCCRTRGCRKFLN</sequence>
<evidence type="ECO:0000256" key="9">
    <source>
        <dbReference type="ARBA" id="ARBA00047583"/>
    </source>
</evidence>
<dbReference type="EC" id="2.1.1.354" evidence="2"/>
<keyword evidence="7" id="KW-0539">Nucleus</keyword>
<dbReference type="InterPro" id="IPR003616">
    <property type="entry name" value="Post-SET_dom"/>
</dbReference>
<keyword evidence="5" id="KW-0949">S-adenosyl-L-methionine</keyword>
<dbReference type="EMBL" id="GEBQ01007216">
    <property type="protein sequence ID" value="JAT32761.1"/>
    <property type="molecule type" value="Transcribed_RNA"/>
</dbReference>
<comment type="catalytic activity">
    <reaction evidence="8">
        <text>L-lysyl(4)-[histone H3] + 3 S-adenosyl-L-methionine = N(6),N(6),N(6)-trimethyl-L-lysyl(4)-[histone H3] + 3 S-adenosyl-L-homocysteine + 3 H(+)</text>
        <dbReference type="Rhea" id="RHEA:60260"/>
        <dbReference type="Rhea" id="RHEA-COMP:15537"/>
        <dbReference type="Rhea" id="RHEA-COMP:15547"/>
        <dbReference type="ChEBI" id="CHEBI:15378"/>
        <dbReference type="ChEBI" id="CHEBI:29969"/>
        <dbReference type="ChEBI" id="CHEBI:57856"/>
        <dbReference type="ChEBI" id="CHEBI:59789"/>
        <dbReference type="ChEBI" id="CHEBI:61961"/>
        <dbReference type="EC" id="2.1.1.354"/>
    </reaction>
</comment>
<organism evidence="13">
    <name type="scientific">Graphocephala atropunctata</name>
    <dbReference type="NCBI Taxonomy" id="36148"/>
    <lineage>
        <taxon>Eukaryota</taxon>
        <taxon>Metazoa</taxon>
        <taxon>Ecdysozoa</taxon>
        <taxon>Arthropoda</taxon>
        <taxon>Hexapoda</taxon>
        <taxon>Insecta</taxon>
        <taxon>Pterygota</taxon>
        <taxon>Neoptera</taxon>
        <taxon>Paraneoptera</taxon>
        <taxon>Hemiptera</taxon>
        <taxon>Auchenorrhyncha</taxon>
        <taxon>Membracoidea</taxon>
        <taxon>Cicadellidae</taxon>
        <taxon>Cicadellinae</taxon>
        <taxon>Cicadellini</taxon>
        <taxon>Graphocephala</taxon>
    </lineage>
</organism>
<dbReference type="PANTHER" id="PTHR45814:SF2">
    <property type="entry name" value="HISTONE-LYSINE N-METHYLTRANSFERASE SETD1"/>
    <property type="match status" value="1"/>
</dbReference>
<evidence type="ECO:0000256" key="1">
    <source>
        <dbReference type="ARBA" id="ARBA00004123"/>
    </source>
</evidence>
<dbReference type="InterPro" id="IPR024657">
    <property type="entry name" value="COMPASS_Set1_N-SET"/>
</dbReference>
<dbReference type="InterPro" id="IPR046341">
    <property type="entry name" value="SET_dom_sf"/>
</dbReference>
<reference evidence="13" key="1">
    <citation type="submission" date="2015-11" db="EMBL/GenBank/DDBJ databases">
        <title>De novo transcriptome assembly of four potential Pierce s Disease insect vectors from Arizona vineyards.</title>
        <authorList>
            <person name="Tassone E.E."/>
        </authorList>
    </citation>
    <scope>NUCLEOTIDE SEQUENCE</scope>
</reference>
<accession>A0A1B6MA12</accession>
<keyword evidence="4" id="KW-0808">Transferase</keyword>
<dbReference type="SMART" id="SM00317">
    <property type="entry name" value="SET"/>
    <property type="match status" value="1"/>
</dbReference>
<comment type="catalytic activity">
    <reaction evidence="10">
        <text>N(6),N(6)-dimethyl-L-lysyl(4)-[histone H3] + S-adenosyl-L-methionine = N(6),N(6),N(6)-trimethyl-L-lysyl(4)-[histone H3] + S-adenosyl-L-homocysteine + H(+)</text>
        <dbReference type="Rhea" id="RHEA:60272"/>
        <dbReference type="Rhea" id="RHEA-COMP:15537"/>
        <dbReference type="Rhea" id="RHEA-COMP:15540"/>
        <dbReference type="ChEBI" id="CHEBI:15378"/>
        <dbReference type="ChEBI" id="CHEBI:57856"/>
        <dbReference type="ChEBI" id="CHEBI:59789"/>
        <dbReference type="ChEBI" id="CHEBI:61961"/>
        <dbReference type="ChEBI" id="CHEBI:61976"/>
    </reaction>
</comment>
<feature type="domain" description="Post-SET" evidence="12">
    <location>
        <begin position="400"/>
        <end position="416"/>
    </location>
</feature>
<dbReference type="PROSITE" id="PS50280">
    <property type="entry name" value="SET"/>
    <property type="match status" value="1"/>
</dbReference>
<dbReference type="Gene3D" id="2.170.270.10">
    <property type="entry name" value="SET domain"/>
    <property type="match status" value="1"/>
</dbReference>
<protein>
    <recommendedName>
        <fullName evidence="2">[histone H3]-lysine(4) N-trimethyltransferase</fullName>
        <ecNumber evidence="2">2.1.1.354</ecNumber>
    </recommendedName>
</protein>
<evidence type="ECO:0000256" key="8">
    <source>
        <dbReference type="ARBA" id="ARBA00047571"/>
    </source>
</evidence>
<dbReference type="PANTHER" id="PTHR45814">
    <property type="entry name" value="HISTONE-LYSINE N-METHYLTRANSFERASE SETD1"/>
    <property type="match status" value="1"/>
</dbReference>
<evidence type="ECO:0000256" key="3">
    <source>
        <dbReference type="ARBA" id="ARBA00022603"/>
    </source>
</evidence>
<gene>
    <name evidence="13" type="ORF">g.17715</name>
</gene>
<dbReference type="PROSITE" id="PS50868">
    <property type="entry name" value="POST_SET"/>
    <property type="match status" value="1"/>
</dbReference>
<name>A0A1B6MA12_9HEMI</name>
<dbReference type="GO" id="GO:0032259">
    <property type="term" value="P:methylation"/>
    <property type="evidence" value="ECO:0007669"/>
    <property type="project" value="UniProtKB-KW"/>
</dbReference>
<evidence type="ECO:0000256" key="10">
    <source>
        <dbReference type="ARBA" id="ARBA00049129"/>
    </source>
</evidence>
<feature type="domain" description="SET" evidence="11">
    <location>
        <begin position="278"/>
        <end position="394"/>
    </location>
</feature>
<evidence type="ECO:0000256" key="6">
    <source>
        <dbReference type="ARBA" id="ARBA00022853"/>
    </source>
</evidence>
<evidence type="ECO:0000256" key="4">
    <source>
        <dbReference type="ARBA" id="ARBA00022679"/>
    </source>
</evidence>
<dbReference type="InterPro" id="IPR044570">
    <property type="entry name" value="Set1-like"/>
</dbReference>
<dbReference type="SUPFAM" id="SSF82199">
    <property type="entry name" value="SET domain"/>
    <property type="match status" value="1"/>
</dbReference>
<keyword evidence="3" id="KW-0489">Methyltransferase</keyword>